<sequence length="271" mass="30045">MHLDVVDLRAFYYRTKLGRVAQRNLQAGLKRLWPDTRGMVVAGFGFAAPFLRPFLADSERVMCLMPGQQGVMPWPPGEANHSALVEETSWPLPAGYVDRLIVAHGLETCERADALLAEIYRVLAPGGKVIFIVPNRAGAWARRDATPFGYGRPYSFGQVETLLRGHNFLAERHAAALYSPPSHKRFWLRTAGIWERLGLKMDAQIFAGALMVEATKQVYATPKRGTPVTVPGPLEVLEGLTKPKPKPALGRVLPFPKSAMRRKPRERSPAG</sequence>
<dbReference type="AlphaFoldDB" id="A0A6P1T0G1"/>
<dbReference type="RefSeq" id="WP_161862767.1">
    <property type="nucleotide sequence ID" value="NZ_CP046620.1"/>
</dbReference>
<name>A0A6P1T0G1_9RHOB</name>
<evidence type="ECO:0000313" key="4">
    <source>
        <dbReference type="Proteomes" id="UP000464495"/>
    </source>
</evidence>
<evidence type="ECO:0000313" key="3">
    <source>
        <dbReference type="EMBL" id="QHQ36218.1"/>
    </source>
</evidence>
<accession>A0A6P1T0G1</accession>
<gene>
    <name evidence="3" type="ORF">GO499_14090</name>
</gene>
<feature type="domain" description="Methyltransferase type 11" evidence="2">
    <location>
        <begin position="89"/>
        <end position="131"/>
    </location>
</feature>
<organism evidence="3 4">
    <name type="scientific">Algicella marina</name>
    <dbReference type="NCBI Taxonomy" id="2683284"/>
    <lineage>
        <taxon>Bacteria</taxon>
        <taxon>Pseudomonadati</taxon>
        <taxon>Pseudomonadota</taxon>
        <taxon>Alphaproteobacteria</taxon>
        <taxon>Rhodobacterales</taxon>
        <taxon>Paracoccaceae</taxon>
        <taxon>Algicella</taxon>
    </lineage>
</organism>
<dbReference type="SUPFAM" id="SSF53335">
    <property type="entry name" value="S-adenosyl-L-methionine-dependent methyltransferases"/>
    <property type="match status" value="1"/>
</dbReference>
<proteinExistence type="predicted"/>
<dbReference type="EMBL" id="CP046620">
    <property type="protein sequence ID" value="QHQ36218.1"/>
    <property type="molecule type" value="Genomic_DNA"/>
</dbReference>
<keyword evidence="3" id="KW-0808">Transferase</keyword>
<evidence type="ECO:0000259" key="2">
    <source>
        <dbReference type="Pfam" id="PF08241"/>
    </source>
</evidence>
<feature type="region of interest" description="Disordered" evidence="1">
    <location>
        <begin position="239"/>
        <end position="271"/>
    </location>
</feature>
<dbReference type="GO" id="GO:0008757">
    <property type="term" value="F:S-adenosylmethionine-dependent methyltransferase activity"/>
    <property type="evidence" value="ECO:0007669"/>
    <property type="project" value="InterPro"/>
</dbReference>
<dbReference type="InterPro" id="IPR029063">
    <property type="entry name" value="SAM-dependent_MTases_sf"/>
</dbReference>
<evidence type="ECO:0000256" key="1">
    <source>
        <dbReference type="SAM" id="MobiDB-lite"/>
    </source>
</evidence>
<dbReference type="GO" id="GO:0032259">
    <property type="term" value="P:methylation"/>
    <property type="evidence" value="ECO:0007669"/>
    <property type="project" value="UniProtKB-KW"/>
</dbReference>
<dbReference type="KEGG" id="amaq:GO499_14090"/>
<dbReference type="InterPro" id="IPR013216">
    <property type="entry name" value="Methyltransf_11"/>
</dbReference>
<reference evidence="3 4" key="1">
    <citation type="submission" date="2019-12" db="EMBL/GenBank/DDBJ databases">
        <title>Complete genome sequence of Algicella marina strain 9Alg 56(T) isolated from the red alga Tichocarpus crinitus.</title>
        <authorList>
            <person name="Kim S.-G."/>
            <person name="Nedashkovskaya O.I."/>
        </authorList>
    </citation>
    <scope>NUCLEOTIDE SEQUENCE [LARGE SCALE GENOMIC DNA]</scope>
    <source>
        <strain evidence="3 4">9Alg 56</strain>
    </source>
</reference>
<dbReference type="Gene3D" id="3.40.50.150">
    <property type="entry name" value="Vaccinia Virus protein VP39"/>
    <property type="match status" value="1"/>
</dbReference>
<dbReference type="Pfam" id="PF08241">
    <property type="entry name" value="Methyltransf_11"/>
    <property type="match status" value="1"/>
</dbReference>
<keyword evidence="3" id="KW-0489">Methyltransferase</keyword>
<dbReference type="Proteomes" id="UP000464495">
    <property type="component" value="Chromosome"/>
</dbReference>
<keyword evidence="4" id="KW-1185">Reference proteome</keyword>
<protein>
    <submittedName>
        <fullName evidence="3">Methyltransferase domain-containing protein</fullName>
    </submittedName>
</protein>